<proteinExistence type="predicted"/>
<evidence type="ECO:0000313" key="1">
    <source>
        <dbReference type="EMBL" id="MAA14594.1"/>
    </source>
</evidence>
<dbReference type="EMBL" id="GFPF01003448">
    <property type="protein sequence ID" value="MAA14594.1"/>
    <property type="molecule type" value="Transcribed_RNA"/>
</dbReference>
<dbReference type="AlphaFoldDB" id="A0A224YKW0"/>
<name>A0A224YKW0_9ACAR</name>
<accession>A0A224YKW0</accession>
<organism evidence="1">
    <name type="scientific">Rhipicephalus zambeziensis</name>
    <dbReference type="NCBI Taxonomy" id="60191"/>
    <lineage>
        <taxon>Eukaryota</taxon>
        <taxon>Metazoa</taxon>
        <taxon>Ecdysozoa</taxon>
        <taxon>Arthropoda</taxon>
        <taxon>Chelicerata</taxon>
        <taxon>Arachnida</taxon>
        <taxon>Acari</taxon>
        <taxon>Parasitiformes</taxon>
        <taxon>Ixodida</taxon>
        <taxon>Ixodoidea</taxon>
        <taxon>Ixodidae</taxon>
        <taxon>Rhipicephalinae</taxon>
        <taxon>Rhipicephalus</taxon>
        <taxon>Rhipicephalus</taxon>
    </lineage>
</organism>
<reference evidence="1" key="1">
    <citation type="journal article" date="2017" name="Parasit. Vectors">
        <title>Sialotranscriptomics of Rhipicephalus zambeziensis reveals intricate expression profiles of secretory proteins and suggests tight temporal transcriptional regulation during blood-feeding.</title>
        <authorList>
            <person name="de Castro M.H."/>
            <person name="de Klerk D."/>
            <person name="Pienaar R."/>
            <person name="Rees D.J.G."/>
            <person name="Mans B.J."/>
        </authorList>
    </citation>
    <scope>NUCLEOTIDE SEQUENCE</scope>
    <source>
        <tissue evidence="1">Salivary glands</tissue>
    </source>
</reference>
<protein>
    <submittedName>
        <fullName evidence="1">Uncharacterized protein</fullName>
    </submittedName>
</protein>
<sequence length="92" mass="10282">MHVAYLHYSAHYVFTETKNDIYKHCSSLAGSTCLTWSVLPTAEVAPMQELLNSTEQKVSGGEKGDEESIKKKRVRYNSMYYSASIKLTIASG</sequence>